<comment type="pathway">
    <text evidence="1 9 11">Cofactor biosynthesis; thiamine diphosphate biosynthesis; thiamine phosphate from 4-amino-2-methyl-5-diphosphomethylpyrimidine and 4-methyl-5-(2-phosphoethyl)-thiazole: step 1/1.</text>
</comment>
<evidence type="ECO:0000313" key="14">
    <source>
        <dbReference type="Proteomes" id="UP000256829"/>
    </source>
</evidence>
<proteinExistence type="inferred from homology"/>
<dbReference type="HAMAP" id="MF_00097">
    <property type="entry name" value="TMP_synthase"/>
    <property type="match status" value="1"/>
</dbReference>
<organism evidence="13 14">
    <name type="scientific">Lysobacter soli</name>
    <dbReference type="NCBI Taxonomy" id="453783"/>
    <lineage>
        <taxon>Bacteria</taxon>
        <taxon>Pseudomonadati</taxon>
        <taxon>Pseudomonadota</taxon>
        <taxon>Gammaproteobacteria</taxon>
        <taxon>Lysobacterales</taxon>
        <taxon>Lysobacteraceae</taxon>
        <taxon>Lysobacter</taxon>
    </lineage>
</organism>
<comment type="function">
    <text evidence="9">Condenses 4-methyl-5-(beta-hydroxyethyl)thiazole monophosphate (THZ-P) and 2-methyl-4-amino-5-hydroxymethyl pyrimidine pyrophosphate (HMP-PP) to form thiamine monophosphate (TMP).</text>
</comment>
<dbReference type="GO" id="GO:0009229">
    <property type="term" value="P:thiamine diphosphate biosynthetic process"/>
    <property type="evidence" value="ECO:0007669"/>
    <property type="project" value="UniProtKB-UniRule"/>
</dbReference>
<accession>A0A3D8VA01</accession>
<evidence type="ECO:0000256" key="1">
    <source>
        <dbReference type="ARBA" id="ARBA00005165"/>
    </source>
</evidence>
<dbReference type="SUPFAM" id="SSF51391">
    <property type="entry name" value="Thiamin phosphate synthase"/>
    <property type="match status" value="1"/>
</dbReference>
<dbReference type="NCBIfam" id="TIGR00693">
    <property type="entry name" value="thiE"/>
    <property type="match status" value="1"/>
</dbReference>
<evidence type="ECO:0000256" key="9">
    <source>
        <dbReference type="HAMAP-Rule" id="MF_00097"/>
    </source>
</evidence>
<comment type="caution">
    <text evidence="13">The sequence shown here is derived from an EMBL/GenBank/DDBJ whole genome shotgun (WGS) entry which is preliminary data.</text>
</comment>
<dbReference type="Pfam" id="PF02581">
    <property type="entry name" value="TMP-TENI"/>
    <property type="match status" value="1"/>
</dbReference>
<comment type="similarity">
    <text evidence="9 10">Belongs to the thiamine-phosphate synthase family.</text>
</comment>
<dbReference type="InterPro" id="IPR034291">
    <property type="entry name" value="TMP_synthase"/>
</dbReference>
<evidence type="ECO:0000256" key="6">
    <source>
        <dbReference type="ARBA" id="ARBA00047334"/>
    </source>
</evidence>
<feature type="domain" description="Thiamine phosphate synthase/TenI" evidence="12">
    <location>
        <begin position="10"/>
        <end position="189"/>
    </location>
</feature>
<feature type="binding site" evidence="9">
    <location>
        <begin position="39"/>
        <end position="43"/>
    </location>
    <ligand>
        <name>4-amino-2-methyl-5-(diphosphooxymethyl)pyrimidine</name>
        <dbReference type="ChEBI" id="CHEBI:57841"/>
    </ligand>
</feature>
<feature type="binding site" evidence="9">
    <location>
        <position position="91"/>
    </location>
    <ligand>
        <name>Mg(2+)</name>
        <dbReference type="ChEBI" id="CHEBI:18420"/>
    </ligand>
</feature>
<dbReference type="AlphaFoldDB" id="A0A3D8VA01"/>
<feature type="binding site" evidence="9">
    <location>
        <begin position="186"/>
        <end position="187"/>
    </location>
    <ligand>
        <name>2-[(2R,5Z)-2-carboxy-4-methylthiazol-5(2H)-ylidene]ethyl phosphate</name>
        <dbReference type="ChEBI" id="CHEBI:62899"/>
    </ligand>
</feature>
<name>A0A3D8VA01_9GAMM</name>
<evidence type="ECO:0000256" key="4">
    <source>
        <dbReference type="ARBA" id="ARBA00022842"/>
    </source>
</evidence>
<evidence type="ECO:0000256" key="8">
    <source>
        <dbReference type="ARBA" id="ARBA00047883"/>
    </source>
</evidence>
<dbReference type="CDD" id="cd00564">
    <property type="entry name" value="TMP_TenI"/>
    <property type="match status" value="1"/>
</dbReference>
<dbReference type="InterPro" id="IPR013785">
    <property type="entry name" value="Aldolase_TIM"/>
</dbReference>
<feature type="binding site" evidence="9">
    <location>
        <position position="140"/>
    </location>
    <ligand>
        <name>4-amino-2-methyl-5-(diphosphooxymethyl)pyrimidine</name>
        <dbReference type="ChEBI" id="CHEBI:57841"/>
    </ligand>
</feature>
<comment type="catalytic activity">
    <reaction evidence="8 9 10">
        <text>2-[(2R,5Z)-2-carboxy-4-methylthiazol-5(2H)-ylidene]ethyl phosphate + 4-amino-2-methyl-5-(diphosphooxymethyl)pyrimidine + 2 H(+) = thiamine phosphate + CO2 + diphosphate</text>
        <dbReference type="Rhea" id="RHEA:47844"/>
        <dbReference type="ChEBI" id="CHEBI:15378"/>
        <dbReference type="ChEBI" id="CHEBI:16526"/>
        <dbReference type="ChEBI" id="CHEBI:33019"/>
        <dbReference type="ChEBI" id="CHEBI:37575"/>
        <dbReference type="ChEBI" id="CHEBI:57841"/>
        <dbReference type="ChEBI" id="CHEBI:62899"/>
        <dbReference type="EC" id="2.5.1.3"/>
    </reaction>
</comment>
<dbReference type="EC" id="2.5.1.3" evidence="9"/>
<feature type="binding site" evidence="9">
    <location>
        <position position="72"/>
    </location>
    <ligand>
        <name>Mg(2+)</name>
        <dbReference type="ChEBI" id="CHEBI:18420"/>
    </ligand>
</feature>
<keyword evidence="4 9" id="KW-0460">Magnesium</keyword>
<feature type="binding site" evidence="9">
    <location>
        <position position="166"/>
    </location>
    <ligand>
        <name>2-[(2R,5Z)-2-carboxy-4-methylthiazol-5(2H)-ylidene]ethyl phosphate</name>
        <dbReference type="ChEBI" id="CHEBI:62899"/>
    </ligand>
</feature>
<evidence type="ECO:0000256" key="10">
    <source>
        <dbReference type="RuleBase" id="RU003826"/>
    </source>
</evidence>
<dbReference type="Proteomes" id="UP000256829">
    <property type="component" value="Unassembled WGS sequence"/>
</dbReference>
<reference evidence="13 14" key="1">
    <citation type="submission" date="2018-08" db="EMBL/GenBank/DDBJ databases">
        <title>Lysobacter soli KCTC 22011, whole genome shotgun sequence.</title>
        <authorList>
            <person name="Zhang X."/>
            <person name="Feng G."/>
            <person name="Zhu H."/>
        </authorList>
    </citation>
    <scope>NUCLEOTIDE SEQUENCE [LARGE SCALE GENOMIC DNA]</scope>
    <source>
        <strain evidence="13 14">KCTC 22011</strain>
    </source>
</reference>
<feature type="binding site" evidence="9">
    <location>
        <position position="71"/>
    </location>
    <ligand>
        <name>4-amino-2-methyl-5-(diphosphooxymethyl)pyrimidine</name>
        <dbReference type="ChEBI" id="CHEBI:57841"/>
    </ligand>
</feature>
<dbReference type="GO" id="GO:0000287">
    <property type="term" value="F:magnesium ion binding"/>
    <property type="evidence" value="ECO:0007669"/>
    <property type="project" value="UniProtKB-UniRule"/>
</dbReference>
<dbReference type="GO" id="GO:0009228">
    <property type="term" value="P:thiamine biosynthetic process"/>
    <property type="evidence" value="ECO:0007669"/>
    <property type="project" value="UniProtKB-KW"/>
</dbReference>
<dbReference type="EMBL" id="QTJR01000015">
    <property type="protein sequence ID" value="RDY65638.1"/>
    <property type="molecule type" value="Genomic_DNA"/>
</dbReference>
<dbReference type="RefSeq" id="WP_115844149.1">
    <property type="nucleotide sequence ID" value="NZ_CP183976.1"/>
</dbReference>
<protein>
    <recommendedName>
        <fullName evidence="9">Thiamine-phosphate synthase</fullName>
        <shortName evidence="9">TP synthase</shortName>
        <shortName evidence="9">TPS</shortName>
        <ecNumber evidence="9">2.5.1.3</ecNumber>
    </recommendedName>
    <alternativeName>
        <fullName evidence="9">Thiamine-phosphate pyrophosphorylase</fullName>
        <shortName evidence="9">TMP pyrophosphorylase</shortName>
        <shortName evidence="9">TMP-PPase</shortName>
    </alternativeName>
</protein>
<evidence type="ECO:0000256" key="7">
    <source>
        <dbReference type="ARBA" id="ARBA00047851"/>
    </source>
</evidence>
<feature type="binding site" evidence="9">
    <location>
        <begin position="137"/>
        <end position="139"/>
    </location>
    <ligand>
        <name>2-[(2R,5Z)-2-carboxy-4-methylthiazol-5(2H)-ylidene]ethyl phosphate</name>
        <dbReference type="ChEBI" id="CHEBI:62899"/>
    </ligand>
</feature>
<evidence type="ECO:0000259" key="12">
    <source>
        <dbReference type="Pfam" id="PF02581"/>
    </source>
</evidence>
<feature type="binding site" evidence="9">
    <location>
        <position position="110"/>
    </location>
    <ligand>
        <name>4-amino-2-methyl-5-(diphosphooxymethyl)pyrimidine</name>
        <dbReference type="ChEBI" id="CHEBI:57841"/>
    </ligand>
</feature>
<dbReference type="InterPro" id="IPR036206">
    <property type="entry name" value="ThiamineP_synth_sf"/>
</dbReference>
<dbReference type="InterPro" id="IPR022998">
    <property type="entry name" value="ThiamineP_synth_TenI"/>
</dbReference>
<evidence type="ECO:0000313" key="13">
    <source>
        <dbReference type="EMBL" id="RDY65638.1"/>
    </source>
</evidence>
<keyword evidence="3 9" id="KW-0479">Metal-binding</keyword>
<comment type="catalytic activity">
    <reaction evidence="7 9 10">
        <text>2-(2-carboxy-4-methylthiazol-5-yl)ethyl phosphate + 4-amino-2-methyl-5-(diphosphooxymethyl)pyrimidine + 2 H(+) = thiamine phosphate + CO2 + diphosphate</text>
        <dbReference type="Rhea" id="RHEA:47848"/>
        <dbReference type="ChEBI" id="CHEBI:15378"/>
        <dbReference type="ChEBI" id="CHEBI:16526"/>
        <dbReference type="ChEBI" id="CHEBI:33019"/>
        <dbReference type="ChEBI" id="CHEBI:37575"/>
        <dbReference type="ChEBI" id="CHEBI:57841"/>
        <dbReference type="ChEBI" id="CHEBI:62890"/>
        <dbReference type="EC" id="2.5.1.3"/>
    </reaction>
</comment>
<dbReference type="PANTHER" id="PTHR20857">
    <property type="entry name" value="THIAMINE-PHOSPHATE PYROPHOSPHORYLASE"/>
    <property type="match status" value="1"/>
</dbReference>
<keyword evidence="2 9" id="KW-0808">Transferase</keyword>
<gene>
    <name evidence="9" type="primary">thiE</name>
    <name evidence="13" type="ORF">DX912_16090</name>
</gene>
<dbReference type="Gene3D" id="3.20.20.70">
    <property type="entry name" value="Aldolase class I"/>
    <property type="match status" value="1"/>
</dbReference>
<evidence type="ECO:0000256" key="3">
    <source>
        <dbReference type="ARBA" id="ARBA00022723"/>
    </source>
</evidence>
<comment type="catalytic activity">
    <reaction evidence="6 9 10">
        <text>4-methyl-5-(2-phosphooxyethyl)-thiazole + 4-amino-2-methyl-5-(diphosphooxymethyl)pyrimidine + H(+) = thiamine phosphate + diphosphate</text>
        <dbReference type="Rhea" id="RHEA:22328"/>
        <dbReference type="ChEBI" id="CHEBI:15378"/>
        <dbReference type="ChEBI" id="CHEBI:33019"/>
        <dbReference type="ChEBI" id="CHEBI:37575"/>
        <dbReference type="ChEBI" id="CHEBI:57841"/>
        <dbReference type="ChEBI" id="CHEBI:58296"/>
        <dbReference type="EC" id="2.5.1.3"/>
    </reaction>
</comment>
<keyword evidence="14" id="KW-1185">Reference proteome</keyword>
<evidence type="ECO:0000256" key="5">
    <source>
        <dbReference type="ARBA" id="ARBA00022977"/>
    </source>
</evidence>
<dbReference type="PANTHER" id="PTHR20857:SF15">
    <property type="entry name" value="THIAMINE-PHOSPHATE SYNTHASE"/>
    <property type="match status" value="1"/>
</dbReference>
<dbReference type="GO" id="GO:0004789">
    <property type="term" value="F:thiamine-phosphate diphosphorylase activity"/>
    <property type="evidence" value="ECO:0007669"/>
    <property type="project" value="UniProtKB-UniRule"/>
</dbReference>
<dbReference type="UniPathway" id="UPA00060">
    <property type="reaction ID" value="UER00141"/>
</dbReference>
<comment type="cofactor">
    <cofactor evidence="9">
        <name>Mg(2+)</name>
        <dbReference type="ChEBI" id="CHEBI:18420"/>
    </cofactor>
    <text evidence="9">Binds 1 Mg(2+) ion per subunit.</text>
</comment>
<keyword evidence="5 9" id="KW-0784">Thiamine biosynthesis</keyword>
<evidence type="ECO:0000256" key="2">
    <source>
        <dbReference type="ARBA" id="ARBA00022679"/>
    </source>
</evidence>
<dbReference type="GO" id="GO:0005737">
    <property type="term" value="C:cytoplasm"/>
    <property type="evidence" value="ECO:0007669"/>
    <property type="project" value="TreeGrafter"/>
</dbReference>
<evidence type="ECO:0000256" key="11">
    <source>
        <dbReference type="RuleBase" id="RU004253"/>
    </source>
</evidence>
<sequence length="222" mass="23134">MNPPWPPRGLYAITPDETDTDRLLARVEVILAAGATWLQYRNKAADGALRATQARELLALCRRHGVPLLVNDDWRLAAAIGADGAHLGEDDGELAAARAALGEAAIIGASCYDDPELARLAAASGASYIAFGAFFTSPTKPNARRATPELLRDSAPLGLPRVAIGGITPDNARPLVEAGADLLAVISGVFDATDPAAAARAYLDCFDARPAHSPSTTDISTP</sequence>